<dbReference type="GO" id="GO:0032588">
    <property type="term" value="C:trans-Golgi network membrane"/>
    <property type="evidence" value="ECO:0007669"/>
    <property type="project" value="TreeGrafter"/>
</dbReference>
<accession>A0A8K0HEH9</accession>
<comment type="caution">
    <text evidence="7">The sequence shown here is derived from an EMBL/GenBank/DDBJ whole genome shotgun (WGS) entry which is preliminary data.</text>
</comment>
<evidence type="ECO:0000313" key="7">
    <source>
        <dbReference type="EMBL" id="KAF3450714.1"/>
    </source>
</evidence>
<dbReference type="InterPro" id="IPR013809">
    <property type="entry name" value="ENTH"/>
</dbReference>
<evidence type="ECO:0000256" key="5">
    <source>
        <dbReference type="SAM" id="MobiDB-lite"/>
    </source>
</evidence>
<dbReference type="Pfam" id="PF01417">
    <property type="entry name" value="ENTH"/>
    <property type="match status" value="1"/>
</dbReference>
<dbReference type="InterPro" id="IPR039273">
    <property type="entry name" value="TEPSIN"/>
</dbReference>
<evidence type="ECO:0000256" key="1">
    <source>
        <dbReference type="ARBA" id="ARBA00004132"/>
    </source>
</evidence>
<comment type="subcellular location">
    <subcellularLocation>
        <location evidence="1">Cytoplasmic vesicle</location>
        <location evidence="1">Clathrin-coated vesicle</location>
    </subcellularLocation>
    <subcellularLocation>
        <location evidence="2">Golgi apparatus</location>
        <location evidence="2">trans-Golgi network</location>
    </subcellularLocation>
</comment>
<dbReference type="CDD" id="cd03572">
    <property type="entry name" value="ENTH_like_Tepsin"/>
    <property type="match status" value="1"/>
</dbReference>
<proteinExistence type="predicted"/>
<dbReference type="Proteomes" id="UP000796880">
    <property type="component" value="Unassembled WGS sequence"/>
</dbReference>
<dbReference type="EMBL" id="VOIH02000003">
    <property type="protein sequence ID" value="KAF3450714.1"/>
    <property type="molecule type" value="Genomic_DNA"/>
</dbReference>
<dbReference type="SUPFAM" id="SSF48371">
    <property type="entry name" value="ARM repeat"/>
    <property type="match status" value="1"/>
</dbReference>
<name>A0A8K0HEH9_9ROSA</name>
<dbReference type="Gene3D" id="1.25.40.90">
    <property type="match status" value="1"/>
</dbReference>
<dbReference type="SMART" id="SM00288">
    <property type="entry name" value="VHS"/>
    <property type="match status" value="1"/>
</dbReference>
<dbReference type="PANTHER" id="PTHR21514">
    <property type="entry name" value="AP-4 COMPLEX ACCESSORY SUBUNIT TEPSIN"/>
    <property type="match status" value="1"/>
</dbReference>
<dbReference type="AlphaFoldDB" id="A0A8K0HEH9"/>
<feature type="compositionally biased region" description="Polar residues" evidence="5">
    <location>
        <begin position="222"/>
        <end position="262"/>
    </location>
</feature>
<evidence type="ECO:0000259" key="6">
    <source>
        <dbReference type="PROSITE" id="PS50179"/>
    </source>
</evidence>
<evidence type="ECO:0000256" key="3">
    <source>
        <dbReference type="ARBA" id="ARBA00023034"/>
    </source>
</evidence>
<keyword evidence="4" id="KW-0968">Cytoplasmic vesicle</keyword>
<feature type="domain" description="VHS" evidence="6">
    <location>
        <begin position="20"/>
        <end position="89"/>
    </location>
</feature>
<dbReference type="GO" id="GO:0030136">
    <property type="term" value="C:clathrin-coated vesicle"/>
    <property type="evidence" value="ECO:0007669"/>
    <property type="project" value="UniProtKB-SubCell"/>
</dbReference>
<evidence type="ECO:0000313" key="8">
    <source>
        <dbReference type="Proteomes" id="UP000796880"/>
    </source>
</evidence>
<evidence type="ECO:0000256" key="4">
    <source>
        <dbReference type="ARBA" id="ARBA00023329"/>
    </source>
</evidence>
<dbReference type="GO" id="GO:0043130">
    <property type="term" value="F:ubiquitin binding"/>
    <property type="evidence" value="ECO:0007669"/>
    <property type="project" value="InterPro"/>
</dbReference>
<protein>
    <recommendedName>
        <fullName evidence="6">VHS domain-containing protein</fullName>
    </recommendedName>
</protein>
<sequence>MDSSRRAVESYWRSRMIDAATSDEDKVTPVYKLEEICELLRSSHVSIVKEVSEFALKRLDHKSPIVKQKALRLIKYAVGKSGVEFRREMQRHSVAVRQLFHYKGQLDPLKGDALNKAVRDTAHEAISAIFSEDNKPAPAEDLNRRIQGFGNTNYEVPSDDKKSFLSEVVGLGSASIKQGLSSFAQGHSFKKNDTGSYRSPNLHRSLTTESESRDRYEPAQYRSETQGSFGISKNASSEPWNQDSRLNNTEFSNEDSSSSHTGNKTHEERLLETIVTSGGVRLQPTRDAIQVFLGEAAKLDALALSHALESKLQSPMWQVRMKAVCVLESILRKKDDIHFSVIEAYFSERKDVVVRCSESPQASLREKANKVLTLLGGEQAGSAASSEKFVNYETTTFQMPDLIDTGDSDDYHGGDSTNNISDQLVPNPTTQPAPLIDDLFGEGFVNVASSSDLKNDDDPFADVSFHSSGSREHVDDLFSGMTIDGRQDANENQIAAGKKDSPEVFDIFGSNSVVPQEQLNQEKGVNDLMVGLSINENGSKMEEKGTSSAALSEAFFVGSSNTSSHQVSNDAFSSNLAPQTAGMNANFIYPQGAMPYNVPPAFMFNQAFPSQQINYGAMGNVFAQHLATMSHLGNLNTQNAGVGLAAGTMAGYSAPLPDIFQPNYPTQAPNSMMNSSKKEETKAFDFISDHVAAARDPKRVV</sequence>
<dbReference type="PANTHER" id="PTHR21514:SF0">
    <property type="entry name" value="AP-4 COMPLEX ACCESSORY SUBUNIT TEPSIN"/>
    <property type="match status" value="1"/>
</dbReference>
<reference evidence="7" key="1">
    <citation type="submission" date="2020-03" db="EMBL/GenBank/DDBJ databases">
        <title>A high-quality chromosome-level genome assembly of a woody plant with both climbing and erect habits, Rhamnella rubrinervis.</title>
        <authorList>
            <person name="Lu Z."/>
            <person name="Yang Y."/>
            <person name="Zhu X."/>
            <person name="Sun Y."/>
        </authorList>
    </citation>
    <scope>NUCLEOTIDE SEQUENCE</scope>
    <source>
        <strain evidence="7">BYM</strain>
        <tissue evidence="7">Leaf</tissue>
    </source>
</reference>
<keyword evidence="3" id="KW-0333">Golgi apparatus</keyword>
<dbReference type="InterPro" id="IPR008942">
    <property type="entry name" value="ENTH_VHS"/>
</dbReference>
<evidence type="ECO:0000256" key="2">
    <source>
        <dbReference type="ARBA" id="ARBA00004601"/>
    </source>
</evidence>
<dbReference type="GO" id="GO:0035091">
    <property type="term" value="F:phosphatidylinositol binding"/>
    <property type="evidence" value="ECO:0007669"/>
    <property type="project" value="InterPro"/>
</dbReference>
<dbReference type="InterPro" id="IPR002014">
    <property type="entry name" value="VHS_dom"/>
</dbReference>
<dbReference type="OrthoDB" id="118154at2759"/>
<keyword evidence="8" id="KW-1185">Reference proteome</keyword>
<dbReference type="InterPro" id="IPR016024">
    <property type="entry name" value="ARM-type_fold"/>
</dbReference>
<feature type="region of interest" description="Disordered" evidence="5">
    <location>
        <begin position="187"/>
        <end position="269"/>
    </location>
</feature>
<gene>
    <name evidence="7" type="ORF">FNV43_RR06803</name>
</gene>
<dbReference type="InterPro" id="IPR035802">
    <property type="entry name" value="ENTH/VHS_tepsin"/>
</dbReference>
<dbReference type="PROSITE" id="PS50179">
    <property type="entry name" value="VHS"/>
    <property type="match status" value="1"/>
</dbReference>
<organism evidence="7 8">
    <name type="scientific">Rhamnella rubrinervis</name>
    <dbReference type="NCBI Taxonomy" id="2594499"/>
    <lineage>
        <taxon>Eukaryota</taxon>
        <taxon>Viridiplantae</taxon>
        <taxon>Streptophyta</taxon>
        <taxon>Embryophyta</taxon>
        <taxon>Tracheophyta</taxon>
        <taxon>Spermatophyta</taxon>
        <taxon>Magnoliopsida</taxon>
        <taxon>eudicotyledons</taxon>
        <taxon>Gunneridae</taxon>
        <taxon>Pentapetalae</taxon>
        <taxon>rosids</taxon>
        <taxon>fabids</taxon>
        <taxon>Rosales</taxon>
        <taxon>Rhamnaceae</taxon>
        <taxon>rhamnoid group</taxon>
        <taxon>Rhamneae</taxon>
        <taxon>Rhamnella</taxon>
    </lineage>
</organism>
<feature type="compositionally biased region" description="Polar residues" evidence="5">
    <location>
        <begin position="194"/>
        <end position="209"/>
    </location>
</feature>